<protein>
    <submittedName>
        <fullName evidence="1">Uncharacterized protein</fullName>
    </submittedName>
</protein>
<dbReference type="EMBL" id="JAINUF010000013">
    <property type="protein sequence ID" value="KAJ8344142.1"/>
    <property type="molecule type" value="Genomic_DNA"/>
</dbReference>
<keyword evidence="2" id="KW-1185">Reference proteome</keyword>
<dbReference type="AlphaFoldDB" id="A0A9Q1ILK9"/>
<name>A0A9Q1ILK9_SYNKA</name>
<dbReference type="Proteomes" id="UP001152622">
    <property type="component" value="Chromosome 13"/>
</dbReference>
<accession>A0A9Q1ILK9</accession>
<gene>
    <name evidence="1" type="ORF">SKAU_G00314710</name>
</gene>
<evidence type="ECO:0000313" key="1">
    <source>
        <dbReference type="EMBL" id="KAJ8344142.1"/>
    </source>
</evidence>
<organism evidence="1 2">
    <name type="scientific">Synaphobranchus kaupii</name>
    <name type="common">Kaup's arrowtooth eel</name>
    <dbReference type="NCBI Taxonomy" id="118154"/>
    <lineage>
        <taxon>Eukaryota</taxon>
        <taxon>Metazoa</taxon>
        <taxon>Chordata</taxon>
        <taxon>Craniata</taxon>
        <taxon>Vertebrata</taxon>
        <taxon>Euteleostomi</taxon>
        <taxon>Actinopterygii</taxon>
        <taxon>Neopterygii</taxon>
        <taxon>Teleostei</taxon>
        <taxon>Anguilliformes</taxon>
        <taxon>Synaphobranchidae</taxon>
        <taxon>Synaphobranchus</taxon>
    </lineage>
</organism>
<sequence length="66" mass="7173">MRQDSGASWSSRVLGWLAFPSGLHHGQGTSPRVFLLCSVWQSCTALRSGWEILGVAQPFSSALQLL</sequence>
<reference evidence="1" key="1">
    <citation type="journal article" date="2023" name="Science">
        <title>Genome structures resolve the early diversification of teleost fishes.</title>
        <authorList>
            <person name="Parey E."/>
            <person name="Louis A."/>
            <person name="Montfort J."/>
            <person name="Bouchez O."/>
            <person name="Roques C."/>
            <person name="Iampietro C."/>
            <person name="Lluch J."/>
            <person name="Castinel A."/>
            <person name="Donnadieu C."/>
            <person name="Desvignes T."/>
            <person name="Floi Bucao C."/>
            <person name="Jouanno E."/>
            <person name="Wen M."/>
            <person name="Mejri S."/>
            <person name="Dirks R."/>
            <person name="Jansen H."/>
            <person name="Henkel C."/>
            <person name="Chen W.J."/>
            <person name="Zahm M."/>
            <person name="Cabau C."/>
            <person name="Klopp C."/>
            <person name="Thompson A.W."/>
            <person name="Robinson-Rechavi M."/>
            <person name="Braasch I."/>
            <person name="Lecointre G."/>
            <person name="Bobe J."/>
            <person name="Postlethwait J.H."/>
            <person name="Berthelot C."/>
            <person name="Roest Crollius H."/>
            <person name="Guiguen Y."/>
        </authorList>
    </citation>
    <scope>NUCLEOTIDE SEQUENCE</scope>
    <source>
        <strain evidence="1">WJC10195</strain>
    </source>
</reference>
<comment type="caution">
    <text evidence="1">The sequence shown here is derived from an EMBL/GenBank/DDBJ whole genome shotgun (WGS) entry which is preliminary data.</text>
</comment>
<proteinExistence type="predicted"/>
<evidence type="ECO:0000313" key="2">
    <source>
        <dbReference type="Proteomes" id="UP001152622"/>
    </source>
</evidence>